<dbReference type="AlphaFoldDB" id="A0A151JY26"/>
<sequence length="178" mass="20672">MEKIQKTGRWVPHDGFILRIPRAKNHGTQAYHPHRPQDRTALAERRCSVFGGTRRVWSTSADIAKIRQEARDKAKEMKMSVQPYIIIVRSIINVSDSYVTFDEVLYSTESTLEALDICLLKVFHVLKINYPDASKHLWMLIQKGLYEFCNEWDILFSNTEHVLKKLILNKCKPKTASV</sequence>
<accession>A0A151JY26</accession>
<name>A0A151JY26_9HYME</name>
<dbReference type="Proteomes" id="UP000078541">
    <property type="component" value="Unassembled WGS sequence"/>
</dbReference>
<organism evidence="1 2">
    <name type="scientific">Trachymyrmex septentrionalis</name>
    <dbReference type="NCBI Taxonomy" id="34720"/>
    <lineage>
        <taxon>Eukaryota</taxon>
        <taxon>Metazoa</taxon>
        <taxon>Ecdysozoa</taxon>
        <taxon>Arthropoda</taxon>
        <taxon>Hexapoda</taxon>
        <taxon>Insecta</taxon>
        <taxon>Pterygota</taxon>
        <taxon>Neoptera</taxon>
        <taxon>Endopterygota</taxon>
        <taxon>Hymenoptera</taxon>
        <taxon>Apocrita</taxon>
        <taxon>Aculeata</taxon>
        <taxon>Formicoidea</taxon>
        <taxon>Formicidae</taxon>
        <taxon>Myrmicinae</taxon>
        <taxon>Trachymyrmex</taxon>
    </lineage>
</organism>
<dbReference type="EMBL" id="KQ981556">
    <property type="protein sequence ID" value="KYN39999.1"/>
    <property type="molecule type" value="Genomic_DNA"/>
</dbReference>
<keyword evidence="2" id="KW-1185">Reference proteome</keyword>
<dbReference type="STRING" id="34720.A0A151JY26"/>
<gene>
    <name evidence="1" type="ORF">ALC56_05607</name>
</gene>
<proteinExistence type="predicted"/>
<evidence type="ECO:0000313" key="2">
    <source>
        <dbReference type="Proteomes" id="UP000078541"/>
    </source>
</evidence>
<protein>
    <submittedName>
        <fullName evidence="1">Uncharacterized protein</fullName>
    </submittedName>
</protein>
<evidence type="ECO:0000313" key="1">
    <source>
        <dbReference type="EMBL" id="KYN39999.1"/>
    </source>
</evidence>
<reference evidence="1 2" key="1">
    <citation type="submission" date="2016-03" db="EMBL/GenBank/DDBJ databases">
        <title>Trachymyrmex septentrionalis WGS genome.</title>
        <authorList>
            <person name="Nygaard S."/>
            <person name="Hu H."/>
            <person name="Boomsma J."/>
            <person name="Zhang G."/>
        </authorList>
    </citation>
    <scope>NUCLEOTIDE SEQUENCE [LARGE SCALE GENOMIC DNA]</scope>
    <source>
        <strain evidence="1">Tsep2-gDNA-1</strain>
        <tissue evidence="1">Whole body</tissue>
    </source>
</reference>